<dbReference type="EMBL" id="LWRY01000187">
    <property type="protein sequence ID" value="OCX69914.1"/>
    <property type="molecule type" value="Genomic_DNA"/>
</dbReference>
<sequence>MRFHVRIGIALDSQKYIFLGGIYNTSPDALTDGAIIQCGLEPSAKIGSNTLSGVLARLEGEVLGAHAQYREALWLEVETESGQNASRFGAEVVTFLQQTHQTDPDEALKRLRYRLASKYNVNNLLRTRDDRRVEEVFARIPSNLSWAF</sequence>
<keyword evidence="2" id="KW-1185">Reference proteome</keyword>
<accession>A0A1C2ISD7</accession>
<dbReference type="AlphaFoldDB" id="A0A1C2ISD7"/>
<evidence type="ECO:0000313" key="2">
    <source>
        <dbReference type="Proteomes" id="UP000095008"/>
    </source>
</evidence>
<dbReference type="Proteomes" id="UP000095008">
    <property type="component" value="Unassembled WGS sequence"/>
</dbReference>
<name>A0A1C2ISD7_ACITH</name>
<proteinExistence type="predicted"/>
<protein>
    <submittedName>
        <fullName evidence="1">Uncharacterized protein</fullName>
    </submittedName>
</protein>
<dbReference type="RefSeq" id="WP_065975041.1">
    <property type="nucleotide sequence ID" value="NZ_LWRY01000187.1"/>
</dbReference>
<gene>
    <name evidence="1" type="ORF">A6M23_14840</name>
</gene>
<organism evidence="1 2">
    <name type="scientific">Acidithiobacillus thiooxidans</name>
    <name type="common">Thiobacillus thiooxidans</name>
    <dbReference type="NCBI Taxonomy" id="930"/>
    <lineage>
        <taxon>Bacteria</taxon>
        <taxon>Pseudomonadati</taxon>
        <taxon>Pseudomonadota</taxon>
        <taxon>Acidithiobacillia</taxon>
        <taxon>Acidithiobacillales</taxon>
        <taxon>Acidithiobacillaceae</taxon>
        <taxon>Acidithiobacillus</taxon>
    </lineage>
</organism>
<comment type="caution">
    <text evidence="1">The sequence shown here is derived from an EMBL/GenBank/DDBJ whole genome shotgun (WGS) entry which is preliminary data.</text>
</comment>
<evidence type="ECO:0000313" key="1">
    <source>
        <dbReference type="EMBL" id="OCX69914.1"/>
    </source>
</evidence>
<reference evidence="1" key="1">
    <citation type="journal article" date="2016" name="Int. J. Mol. Sci.">
        <title>Comparative genomics of the extreme acidophile Acidithiobacillus thiooxidans reveals intraspecific divergence and niche adaptation.</title>
        <authorList>
            <person name="Zhang X."/>
            <person name="Feng X."/>
            <person name="Tao J."/>
            <person name="Ma L."/>
            <person name="Xiao Y."/>
            <person name="Liang Y."/>
            <person name="Liu X."/>
            <person name="Yin H."/>
        </authorList>
    </citation>
    <scope>NUCLEOTIDE SEQUENCE [LARGE SCALE GENOMIC DNA]</scope>
    <source>
        <strain evidence="1">DXS-W</strain>
    </source>
</reference>